<comment type="caution">
    <text evidence="2">The sequence shown here is derived from an EMBL/GenBank/DDBJ whole genome shotgun (WGS) entry which is preliminary data.</text>
</comment>
<evidence type="ECO:0000313" key="3">
    <source>
        <dbReference type="Proteomes" id="UP000487117"/>
    </source>
</evidence>
<protein>
    <recommendedName>
        <fullName evidence="4">Aspartyl protease</fullName>
    </recommendedName>
</protein>
<proteinExistence type="predicted"/>
<evidence type="ECO:0000256" key="1">
    <source>
        <dbReference type="SAM" id="SignalP"/>
    </source>
</evidence>
<feature type="chain" id="PRO_5030991727" description="Aspartyl protease" evidence="1">
    <location>
        <begin position="26"/>
        <end position="339"/>
    </location>
</feature>
<accession>A0A7V8FJG6</accession>
<feature type="signal peptide" evidence="1">
    <location>
        <begin position="1"/>
        <end position="25"/>
    </location>
</feature>
<organism evidence="2 3">
    <name type="scientific">Stenotrophomonas maltophilia</name>
    <name type="common">Pseudomonas maltophilia</name>
    <name type="synonym">Xanthomonas maltophilia</name>
    <dbReference type="NCBI Taxonomy" id="40324"/>
    <lineage>
        <taxon>Bacteria</taxon>
        <taxon>Pseudomonadati</taxon>
        <taxon>Pseudomonadota</taxon>
        <taxon>Gammaproteobacteria</taxon>
        <taxon>Lysobacterales</taxon>
        <taxon>Lysobacteraceae</taxon>
        <taxon>Stenotrophomonas</taxon>
        <taxon>Stenotrophomonas maltophilia group</taxon>
    </lineage>
</organism>
<dbReference type="Proteomes" id="UP000487117">
    <property type="component" value="Unassembled WGS sequence"/>
</dbReference>
<sequence>MLPRSVSCLLGSALLMLATTGAAHAMAREVVPIHQTRMANGDLRYSVTVQIGARAVEAQLDTGSVGLRVMPGVLHNEDAMLTDAPSKESYGSGVHLEGRIAQAEIGFGQARQRVPIQWVNSVFCDPQRPTCMASWVPQQAFLIGGGDPRKGEGYKAILGIGMYRSAAINSLLAMGGRWLVLLPLPGQREPGQLILNPTPEETQGFRAVSLQPATAKPGDRVPYWKDHALQSCIMRMDTGEKQCADSILDTGAAGFRVSAADSHPAWPEGTEAHYNLLMADGTQLGQHFRVSRKSPDYVRFSSNKGTPFTGINAGLLTYFDNAVLYDQQAGLIALRARAH</sequence>
<evidence type="ECO:0000313" key="2">
    <source>
        <dbReference type="EMBL" id="KAF1017139.1"/>
    </source>
</evidence>
<reference evidence="3" key="1">
    <citation type="journal article" date="2020" name="MBio">
        <title>Horizontal gene transfer to a defensive symbiont with a reduced genome amongst a multipartite beetle microbiome.</title>
        <authorList>
            <person name="Waterworth S.C."/>
            <person name="Florez L.V."/>
            <person name="Rees E.R."/>
            <person name="Hertweck C."/>
            <person name="Kaltenpoth M."/>
            <person name="Kwan J.C."/>
        </authorList>
    </citation>
    <scope>NUCLEOTIDE SEQUENCE [LARGE SCALE GENOMIC DNA]</scope>
</reference>
<name>A0A7V8FJG6_STEMA</name>
<dbReference type="AlphaFoldDB" id="A0A7V8FJG6"/>
<evidence type="ECO:0008006" key="4">
    <source>
        <dbReference type="Google" id="ProtNLM"/>
    </source>
</evidence>
<keyword evidence="1" id="KW-0732">Signal</keyword>
<gene>
    <name evidence="2" type="ORF">GAK31_00398</name>
</gene>
<dbReference type="EMBL" id="WNDS01000001">
    <property type="protein sequence ID" value="KAF1017139.1"/>
    <property type="molecule type" value="Genomic_DNA"/>
</dbReference>